<organism evidence="1 2">
    <name type="scientific">Clostridium magnum DSM 2767</name>
    <dbReference type="NCBI Taxonomy" id="1121326"/>
    <lineage>
        <taxon>Bacteria</taxon>
        <taxon>Bacillati</taxon>
        <taxon>Bacillota</taxon>
        <taxon>Clostridia</taxon>
        <taxon>Eubacteriales</taxon>
        <taxon>Clostridiaceae</taxon>
        <taxon>Clostridium</taxon>
    </lineage>
</organism>
<dbReference type="Proteomes" id="UP000076603">
    <property type="component" value="Unassembled WGS sequence"/>
</dbReference>
<comment type="caution">
    <text evidence="1">The sequence shown here is derived from an EMBL/GenBank/DDBJ whole genome shotgun (WGS) entry which is preliminary data.</text>
</comment>
<dbReference type="AlphaFoldDB" id="A0A162S7D3"/>
<accession>A0A162S7D3</accession>
<evidence type="ECO:0000313" key="2">
    <source>
        <dbReference type="Proteomes" id="UP000076603"/>
    </source>
</evidence>
<evidence type="ECO:0000313" key="1">
    <source>
        <dbReference type="EMBL" id="KZL90871.1"/>
    </source>
</evidence>
<dbReference type="EMBL" id="LWAE01000004">
    <property type="protein sequence ID" value="KZL90871.1"/>
    <property type="molecule type" value="Genomic_DNA"/>
</dbReference>
<dbReference type="OrthoDB" id="1916806at2"/>
<dbReference type="InterPro" id="IPR011009">
    <property type="entry name" value="Kinase-like_dom_sf"/>
</dbReference>
<protein>
    <recommendedName>
        <fullName evidence="3">Serine/threonine protein kinase</fullName>
    </recommendedName>
</protein>
<reference evidence="1 2" key="1">
    <citation type="submission" date="2016-04" db="EMBL/GenBank/DDBJ databases">
        <title>Genome sequence of Clostridium magnum DSM 2767.</title>
        <authorList>
            <person name="Poehlein A."/>
            <person name="Uhlig R."/>
            <person name="Fischer R."/>
            <person name="Bahl H."/>
            <person name="Daniel R."/>
        </authorList>
    </citation>
    <scope>NUCLEOTIDE SEQUENCE [LARGE SCALE GENOMIC DNA]</scope>
    <source>
        <strain evidence="1 2">DSM 2767</strain>
    </source>
</reference>
<name>A0A162S7D3_9CLOT</name>
<keyword evidence="2" id="KW-1185">Reference proteome</keyword>
<proteinExistence type="predicted"/>
<evidence type="ECO:0008006" key="3">
    <source>
        <dbReference type="Google" id="ProtNLM"/>
    </source>
</evidence>
<gene>
    <name evidence="1" type="ORF">CLMAG_37820</name>
</gene>
<dbReference type="SUPFAM" id="SSF56112">
    <property type="entry name" value="Protein kinase-like (PK-like)"/>
    <property type="match status" value="1"/>
</dbReference>
<dbReference type="PATRIC" id="fig|1121326.3.peg.3826"/>
<dbReference type="STRING" id="1121326.CLMAG_37820"/>
<sequence>MIFEEQYELDKFKYLGHGKNGKVYLMPDGKVIKICKTERACREEYETLKAAQGSKYFPRVYTKIDKVIIRDYVEGEVLSSYIRKNGLSKTLARNLINLIEEFRKFDFKRLDIRGAHIYVKEDESIMVIDPASQTTWKERYPRLLLRELRRQNVSKKFYRILREERPDLYKLWKR</sequence>